<feature type="active site" description="Proton donor" evidence="8">
    <location>
        <position position="59"/>
    </location>
</feature>
<keyword evidence="3" id="KW-0521">NADP</keyword>
<dbReference type="InterPro" id="IPR036812">
    <property type="entry name" value="NAD(P)_OxRdtase_dom_sf"/>
</dbReference>
<evidence type="ECO:0000256" key="4">
    <source>
        <dbReference type="ARBA" id="ARBA00023002"/>
    </source>
</evidence>
<dbReference type="SUPFAM" id="SSF51430">
    <property type="entry name" value="NAD(P)-linked oxidoreductase"/>
    <property type="match status" value="1"/>
</dbReference>
<dbReference type="Pfam" id="PF00248">
    <property type="entry name" value="Aldo_ket_red"/>
    <property type="match status" value="1"/>
</dbReference>
<comment type="catalytic activity">
    <reaction evidence="6">
        <text>xylitol + NADP(+) = D-xylose + NADPH + H(+)</text>
        <dbReference type="Rhea" id="RHEA:27445"/>
        <dbReference type="ChEBI" id="CHEBI:15378"/>
        <dbReference type="ChEBI" id="CHEBI:17151"/>
        <dbReference type="ChEBI" id="CHEBI:53455"/>
        <dbReference type="ChEBI" id="CHEBI:57783"/>
        <dbReference type="ChEBI" id="CHEBI:58349"/>
        <dbReference type="EC" id="1.1.1.307"/>
    </reaction>
</comment>
<evidence type="ECO:0000313" key="12">
    <source>
        <dbReference type="EMBL" id="PGH14366.1"/>
    </source>
</evidence>
<dbReference type="GO" id="GO:0016652">
    <property type="term" value="F:oxidoreductase activity, acting on NAD(P)H as acceptor"/>
    <property type="evidence" value="ECO:0007669"/>
    <property type="project" value="InterPro"/>
</dbReference>
<evidence type="ECO:0000259" key="11">
    <source>
        <dbReference type="Pfam" id="PF00248"/>
    </source>
</evidence>
<name>A0A2B7XYT3_POLH7</name>
<keyword evidence="4" id="KW-0560">Oxidoreductase</keyword>
<sequence>MSSIPNKKLNDGVEIPVLGYGTGTAWLKDEHGPIDCKLVDAIKTAISLGYYHLDGAAVYCNERELGIAIKESGVPREKLFVTTKIMTNVDDISGAINTSLEKLQLDYVDLYLVHSPYFAKSDEELQKAWVAMEKVKELGKARSIGVSNFLQPQLEAILKTAKVPPSMNQIEYHPYLRHRGLGPFHHEKGITTASYGPLTPVTHAKGGPLDQTLSKLAQKYATTEGNILLRWSIDIGTVPITTSKKVARLEEYLEVLKFQLEQVEVEEITRLGDQKHYRVFWTDKFSPEDRS</sequence>
<comment type="similarity">
    <text evidence="1">Belongs to the aldo/keto reductase family.</text>
</comment>
<dbReference type="Proteomes" id="UP000224634">
    <property type="component" value="Unassembled WGS sequence"/>
</dbReference>
<dbReference type="GO" id="GO:0016616">
    <property type="term" value="F:oxidoreductase activity, acting on the CH-OH group of donors, NAD or NADP as acceptor"/>
    <property type="evidence" value="ECO:0007669"/>
    <property type="project" value="UniProtKB-ARBA"/>
</dbReference>
<feature type="site" description="Lowers pKa of active site Tyr" evidence="10">
    <location>
        <position position="84"/>
    </location>
</feature>
<comment type="catalytic activity">
    <reaction evidence="7">
        <text>xylitol + NAD(+) = D-xylose + NADH + H(+)</text>
        <dbReference type="Rhea" id="RHEA:27441"/>
        <dbReference type="ChEBI" id="CHEBI:15378"/>
        <dbReference type="ChEBI" id="CHEBI:17151"/>
        <dbReference type="ChEBI" id="CHEBI:53455"/>
        <dbReference type="ChEBI" id="CHEBI:57540"/>
        <dbReference type="ChEBI" id="CHEBI:57945"/>
        <dbReference type="EC" id="1.1.1.307"/>
    </reaction>
</comment>
<dbReference type="PANTHER" id="PTHR43827">
    <property type="entry name" value="2,5-DIKETO-D-GLUCONIC ACID REDUCTASE"/>
    <property type="match status" value="1"/>
</dbReference>
<dbReference type="Gene3D" id="3.20.20.100">
    <property type="entry name" value="NADP-dependent oxidoreductase domain"/>
    <property type="match status" value="1"/>
</dbReference>
<evidence type="ECO:0000256" key="8">
    <source>
        <dbReference type="PIRSR" id="PIRSR000097-1"/>
    </source>
</evidence>
<dbReference type="InterPro" id="IPR023210">
    <property type="entry name" value="NADP_OxRdtase_dom"/>
</dbReference>
<feature type="domain" description="NADP-dependent oxidoreductase" evidence="11">
    <location>
        <begin position="22"/>
        <end position="271"/>
    </location>
</feature>
<dbReference type="EMBL" id="PDNA01000094">
    <property type="protein sequence ID" value="PGH14366.1"/>
    <property type="molecule type" value="Genomic_DNA"/>
</dbReference>
<gene>
    <name evidence="12" type="ORF">AJ80_05956</name>
</gene>
<evidence type="ECO:0000256" key="5">
    <source>
        <dbReference type="ARBA" id="ARBA00025065"/>
    </source>
</evidence>
<proteinExistence type="inferred from homology"/>
<evidence type="ECO:0000256" key="10">
    <source>
        <dbReference type="PIRSR" id="PIRSR000097-3"/>
    </source>
</evidence>
<evidence type="ECO:0000256" key="3">
    <source>
        <dbReference type="ARBA" id="ARBA00022857"/>
    </source>
</evidence>
<feature type="binding site" evidence="9">
    <location>
        <position position="114"/>
    </location>
    <ligand>
        <name>substrate</name>
    </ligand>
</feature>
<evidence type="ECO:0000313" key="13">
    <source>
        <dbReference type="Proteomes" id="UP000224634"/>
    </source>
</evidence>
<evidence type="ECO:0000256" key="6">
    <source>
        <dbReference type="ARBA" id="ARBA00047534"/>
    </source>
</evidence>
<keyword evidence="13" id="KW-1185">Reference proteome</keyword>
<protein>
    <recommendedName>
        <fullName evidence="2">D-xylose reductase [NAD(P)H]</fullName>
        <ecNumber evidence="2">1.1.1.307</ecNumber>
    </recommendedName>
</protein>
<dbReference type="InterPro" id="IPR020471">
    <property type="entry name" value="AKR"/>
</dbReference>
<accession>A0A2B7XYT3</accession>
<dbReference type="PIRSF" id="PIRSF000097">
    <property type="entry name" value="AKR"/>
    <property type="match status" value="1"/>
</dbReference>
<evidence type="ECO:0000256" key="7">
    <source>
        <dbReference type="ARBA" id="ARBA00049485"/>
    </source>
</evidence>
<dbReference type="PROSITE" id="PS00062">
    <property type="entry name" value="ALDOKETO_REDUCTASE_2"/>
    <property type="match status" value="1"/>
</dbReference>
<dbReference type="AlphaFoldDB" id="A0A2B7XYT3"/>
<evidence type="ECO:0000256" key="2">
    <source>
        <dbReference type="ARBA" id="ARBA00012845"/>
    </source>
</evidence>
<dbReference type="CDD" id="cd19120">
    <property type="entry name" value="AKR_AKR3C2-3"/>
    <property type="match status" value="1"/>
</dbReference>
<dbReference type="InterPro" id="IPR018170">
    <property type="entry name" value="Aldo/ket_reductase_CS"/>
</dbReference>
<dbReference type="PRINTS" id="PR00069">
    <property type="entry name" value="ALDKETRDTASE"/>
</dbReference>
<dbReference type="STRING" id="1447883.A0A2B7XYT3"/>
<dbReference type="OrthoDB" id="416253at2759"/>
<comment type="caution">
    <text evidence="12">The sequence shown here is derived from an EMBL/GenBank/DDBJ whole genome shotgun (WGS) entry which is preliminary data.</text>
</comment>
<evidence type="ECO:0000256" key="9">
    <source>
        <dbReference type="PIRSR" id="PIRSR000097-2"/>
    </source>
</evidence>
<reference evidence="12 13" key="1">
    <citation type="submission" date="2017-10" db="EMBL/GenBank/DDBJ databases">
        <title>Comparative genomics in systemic dimorphic fungi from Ajellomycetaceae.</title>
        <authorList>
            <person name="Munoz J.F."/>
            <person name="Mcewen J.G."/>
            <person name="Clay O.K."/>
            <person name="Cuomo C.A."/>
        </authorList>
    </citation>
    <scope>NUCLEOTIDE SEQUENCE [LARGE SCALE GENOMIC DNA]</scope>
    <source>
        <strain evidence="12 13">UAMH7299</strain>
    </source>
</reference>
<evidence type="ECO:0000256" key="1">
    <source>
        <dbReference type="ARBA" id="ARBA00007905"/>
    </source>
</evidence>
<organism evidence="12 13">
    <name type="scientific">Polytolypa hystricis (strain UAMH7299)</name>
    <dbReference type="NCBI Taxonomy" id="1447883"/>
    <lineage>
        <taxon>Eukaryota</taxon>
        <taxon>Fungi</taxon>
        <taxon>Dikarya</taxon>
        <taxon>Ascomycota</taxon>
        <taxon>Pezizomycotina</taxon>
        <taxon>Eurotiomycetes</taxon>
        <taxon>Eurotiomycetidae</taxon>
        <taxon>Onygenales</taxon>
        <taxon>Onygenales incertae sedis</taxon>
        <taxon>Polytolypa</taxon>
    </lineage>
</organism>
<comment type="function">
    <text evidence="5">Catalyzes the initial reaction in the xylose utilization pathway by reducing D-xylose into xylitol. Xylose is a major component of hemicelluloses such as xylan. Most fungi utilize D-xylose via three enzymatic reactions, xylose reductase (XR), xylitol dehydrogenase (XDH), and xylulokinase, to form xylulose 5-phosphate, which enters pentose phosphate pathway.</text>
</comment>
<dbReference type="FunFam" id="3.20.20.100:FF:000002">
    <property type="entry name" value="2,5-diketo-D-gluconic acid reductase A"/>
    <property type="match status" value="1"/>
</dbReference>
<dbReference type="EC" id="1.1.1.307" evidence="2"/>
<dbReference type="InterPro" id="IPR044494">
    <property type="entry name" value="AKR3C2/3"/>
</dbReference>
<dbReference type="PANTHER" id="PTHR43827:SF3">
    <property type="entry name" value="NADP-DEPENDENT OXIDOREDUCTASE DOMAIN-CONTAINING PROTEIN"/>
    <property type="match status" value="1"/>
</dbReference>